<evidence type="ECO:0000256" key="7">
    <source>
        <dbReference type="ARBA" id="ARBA00023049"/>
    </source>
</evidence>
<dbReference type="InterPro" id="IPR001590">
    <property type="entry name" value="Peptidase_M12B"/>
</dbReference>
<dbReference type="Pfam" id="PF17771">
    <property type="entry name" value="ADAMTS_CR_2"/>
    <property type="match status" value="1"/>
</dbReference>
<dbReference type="SUPFAM" id="SSF55486">
    <property type="entry name" value="Metalloproteases ('zincins'), catalytic domain"/>
    <property type="match status" value="1"/>
</dbReference>
<feature type="binding site" evidence="10">
    <location>
        <position position="455"/>
    </location>
    <ligand>
        <name>Zn(2+)</name>
        <dbReference type="ChEBI" id="CHEBI:29105"/>
        <note>catalytic</note>
    </ligand>
</feature>
<gene>
    <name evidence="14" type="ORF">OUZ56_030800</name>
</gene>
<feature type="binding site" evidence="10">
    <location>
        <position position="451"/>
    </location>
    <ligand>
        <name>Zn(2+)</name>
        <dbReference type="ChEBI" id="CHEBI:29105"/>
        <note>catalytic</note>
    </ligand>
</feature>
<feature type="active site" evidence="10">
    <location>
        <position position="452"/>
    </location>
</feature>
<dbReference type="PANTHER" id="PTHR13723">
    <property type="entry name" value="ADAMTS A DISINTEGRIN AND METALLOPROTEASE WITH THROMBOSPONDIN MOTIFS PROTEASE"/>
    <property type="match status" value="1"/>
</dbReference>
<keyword evidence="15" id="KW-1185">Reference proteome</keyword>
<organism evidence="14 15">
    <name type="scientific">Daphnia magna</name>
    <dbReference type="NCBI Taxonomy" id="35525"/>
    <lineage>
        <taxon>Eukaryota</taxon>
        <taxon>Metazoa</taxon>
        <taxon>Ecdysozoa</taxon>
        <taxon>Arthropoda</taxon>
        <taxon>Crustacea</taxon>
        <taxon>Branchiopoda</taxon>
        <taxon>Diplostraca</taxon>
        <taxon>Cladocera</taxon>
        <taxon>Anomopoda</taxon>
        <taxon>Daphniidae</taxon>
        <taxon>Daphnia</taxon>
    </lineage>
</organism>
<evidence type="ECO:0000256" key="4">
    <source>
        <dbReference type="ARBA" id="ARBA00022737"/>
    </source>
</evidence>
<dbReference type="Gene3D" id="3.40.390.10">
    <property type="entry name" value="Collagenase (Catalytic Domain)"/>
    <property type="match status" value="1"/>
</dbReference>
<keyword evidence="8" id="KW-1015">Disulfide bond</keyword>
<dbReference type="EMBL" id="JAOYFB010000005">
    <property type="protein sequence ID" value="KAK4015828.1"/>
    <property type="molecule type" value="Genomic_DNA"/>
</dbReference>
<evidence type="ECO:0000256" key="11">
    <source>
        <dbReference type="SAM" id="MobiDB-lite"/>
    </source>
</evidence>
<dbReference type="Pfam" id="PF01421">
    <property type="entry name" value="Reprolysin"/>
    <property type="match status" value="1"/>
</dbReference>
<dbReference type="InterPro" id="IPR024079">
    <property type="entry name" value="MetalloPept_cat_dom_sf"/>
</dbReference>
<dbReference type="InterPro" id="IPR002870">
    <property type="entry name" value="Peptidase_M12B_N"/>
</dbReference>
<feature type="region of interest" description="Disordered" evidence="11">
    <location>
        <begin position="823"/>
        <end position="845"/>
    </location>
</feature>
<evidence type="ECO:0000313" key="14">
    <source>
        <dbReference type="EMBL" id="KAK4015828.1"/>
    </source>
</evidence>
<feature type="compositionally biased region" description="Low complexity" evidence="11">
    <location>
        <begin position="254"/>
        <end position="270"/>
    </location>
</feature>
<evidence type="ECO:0000256" key="3">
    <source>
        <dbReference type="ARBA" id="ARBA00022729"/>
    </source>
</evidence>
<evidence type="ECO:0000256" key="10">
    <source>
        <dbReference type="PROSITE-ProRule" id="PRU00276"/>
    </source>
</evidence>
<evidence type="ECO:0000313" key="15">
    <source>
        <dbReference type="Proteomes" id="UP001234178"/>
    </source>
</evidence>
<name>A0ABQ9ZSC9_9CRUS</name>
<keyword evidence="6 10" id="KW-0862">Zinc</keyword>
<dbReference type="PANTHER" id="PTHR13723:SF294">
    <property type="entry name" value="A DISINTEGRIN AND METALLOPROTEINASE WITH THROMBOSPONDIN MOTIFS 7-LIKE PROTEIN"/>
    <property type="match status" value="1"/>
</dbReference>
<keyword evidence="3 12" id="KW-0732">Signal</keyword>
<evidence type="ECO:0000256" key="6">
    <source>
        <dbReference type="ARBA" id="ARBA00022833"/>
    </source>
</evidence>
<evidence type="ECO:0000256" key="2">
    <source>
        <dbReference type="ARBA" id="ARBA00022723"/>
    </source>
</evidence>
<evidence type="ECO:0000256" key="1">
    <source>
        <dbReference type="ARBA" id="ARBA00022670"/>
    </source>
</evidence>
<sequence length="845" mass="92399">MKWMILFLSAIALASAGVIQHPSELLRSLHTLMSADELGRTFGVNNSSQVDDYEVVYIRRHQVFVAEDPLQRDIRPKTKRSGPNDNHAHYSFAANGKKYDLKMRPNNFLMAPNMKTVVRSSEGLNKEIVEEHPRGLECHFLKIDGGLAAALSHCTEDDIHGYVIDGGKPMEIRPIPPRLRQMLHPPSEEDNEIIMVGAHILRAVDPLPHLKAHQRSCDADLPVRMKPMLAKEPVLVESELKEKRKAKDGKGNKVKGNGASGKSSQGSSKNALEKSISGKSAPNKIIELGIFVDQAALGLFMPYLGEREYVKLRELVLAFVNAMQALYHLPSLGQRVDLSIVYMEFHAKAPANLISSGERGKLLDSFCAFQTKLNKPSDTEAEHWDMALLLSGLDFYAVENGKNNYVTMGLSTVTGVCTDIYNCVIGEFGITNQQGQPYPSTGFTSVYVMAHEIGHNLGISHDSSGNTCTAEGFIMSPSRGVVGEATWSTCSAKTLASITETCMNDIPSGKFPDYNHNKYGNKPGQLWTADEQCRILLRDKAAVAYFATNADIAGSCNSMKCRTPNRVGFFTSGPALPGTVCGSSMWCDGGSCVPTGRSGIIQSIQGGWSDWKSKPCSSGCLQKSKGAIVSERECNNPKPSDVLHRCEGASVKVATCDDAQVCNGKSRVTPVEFATQQCAKFSQFIPFIDPKGTGMQAAYSDKRLWQSCAIFCKRNDRDGFYTPRLDLNSLPDVSAHFPDGTWCGNDGQKDLYCLQRSCVSTDVAEGLTRSVGGKHTDFDLANNAPMTGEVHHKIPAALEDYFTLDKDGKPVKDEIDAETLKAAENSGKSNSGYEDHDFITLKPPK</sequence>
<dbReference type="InterPro" id="IPR041645">
    <property type="entry name" value="ADAMTS_CR_2"/>
</dbReference>
<keyword evidence="9" id="KW-0325">Glycoprotein</keyword>
<dbReference type="Gene3D" id="3.40.1620.60">
    <property type="match status" value="1"/>
</dbReference>
<feature type="signal peptide" evidence="12">
    <location>
        <begin position="1"/>
        <end position="16"/>
    </location>
</feature>
<keyword evidence="1" id="KW-0645">Protease</keyword>
<evidence type="ECO:0000256" key="8">
    <source>
        <dbReference type="ARBA" id="ARBA00023157"/>
    </source>
</evidence>
<comment type="caution">
    <text evidence="14">The sequence shown here is derived from an EMBL/GenBank/DDBJ whole genome shotgun (WGS) entry which is preliminary data.</text>
</comment>
<feature type="binding site" evidence="10">
    <location>
        <position position="461"/>
    </location>
    <ligand>
        <name>Zn(2+)</name>
        <dbReference type="ChEBI" id="CHEBI:29105"/>
        <note>catalytic</note>
    </ligand>
</feature>
<comment type="caution">
    <text evidence="10">Lacks conserved residue(s) required for the propagation of feature annotation.</text>
</comment>
<dbReference type="PROSITE" id="PS50215">
    <property type="entry name" value="ADAM_MEPRO"/>
    <property type="match status" value="1"/>
</dbReference>
<keyword evidence="7" id="KW-0482">Metalloprotease</keyword>
<reference evidence="14 15" key="1">
    <citation type="journal article" date="2023" name="Nucleic Acids Res.">
        <title>The hologenome of Daphnia magna reveals possible DNA methylation and microbiome-mediated evolution of the host genome.</title>
        <authorList>
            <person name="Chaturvedi A."/>
            <person name="Li X."/>
            <person name="Dhandapani V."/>
            <person name="Marshall H."/>
            <person name="Kissane S."/>
            <person name="Cuenca-Cambronero M."/>
            <person name="Asole G."/>
            <person name="Calvet F."/>
            <person name="Ruiz-Romero M."/>
            <person name="Marangio P."/>
            <person name="Guigo R."/>
            <person name="Rago D."/>
            <person name="Mirbahai L."/>
            <person name="Eastwood N."/>
            <person name="Colbourne J.K."/>
            <person name="Zhou J."/>
            <person name="Mallon E."/>
            <person name="Orsini L."/>
        </authorList>
    </citation>
    <scope>NUCLEOTIDE SEQUENCE [LARGE SCALE GENOMIC DNA]</scope>
    <source>
        <strain evidence="14">LRV0_1</strain>
    </source>
</reference>
<protein>
    <recommendedName>
        <fullName evidence="13">Peptidase M12B domain-containing protein</fullName>
    </recommendedName>
</protein>
<keyword evidence="5" id="KW-0378">Hydrolase</keyword>
<keyword evidence="2 10" id="KW-0479">Metal-binding</keyword>
<evidence type="ECO:0000256" key="12">
    <source>
        <dbReference type="SAM" id="SignalP"/>
    </source>
</evidence>
<accession>A0ABQ9ZSC9</accession>
<proteinExistence type="predicted"/>
<keyword evidence="4" id="KW-0677">Repeat</keyword>
<feature type="domain" description="Peptidase M12B" evidence="13">
    <location>
        <begin position="284"/>
        <end position="500"/>
    </location>
</feature>
<dbReference type="Proteomes" id="UP001234178">
    <property type="component" value="Unassembled WGS sequence"/>
</dbReference>
<evidence type="ECO:0000259" key="13">
    <source>
        <dbReference type="PROSITE" id="PS50215"/>
    </source>
</evidence>
<evidence type="ECO:0000256" key="5">
    <source>
        <dbReference type="ARBA" id="ARBA00022801"/>
    </source>
</evidence>
<dbReference type="Pfam" id="PF01562">
    <property type="entry name" value="Pep_M12B_propep"/>
    <property type="match status" value="1"/>
</dbReference>
<evidence type="ECO:0000256" key="9">
    <source>
        <dbReference type="ARBA" id="ARBA00023180"/>
    </source>
</evidence>
<feature type="region of interest" description="Disordered" evidence="11">
    <location>
        <begin position="239"/>
        <end position="274"/>
    </location>
</feature>
<feature type="chain" id="PRO_5046811265" description="Peptidase M12B domain-containing protein" evidence="12">
    <location>
        <begin position="17"/>
        <end position="845"/>
    </location>
</feature>
<dbReference type="InterPro" id="IPR050439">
    <property type="entry name" value="ADAMTS_ADAMTS-like"/>
</dbReference>